<feature type="domain" description="CSN8/PSMD8/EIF3K" evidence="2">
    <location>
        <begin position="117"/>
        <end position="243"/>
    </location>
</feature>
<dbReference type="EMBL" id="VLTM01000017">
    <property type="protein sequence ID" value="KAA0164471.1"/>
    <property type="molecule type" value="Genomic_DNA"/>
</dbReference>
<evidence type="ECO:0000313" key="8">
    <source>
        <dbReference type="Proteomes" id="UP000325113"/>
    </source>
</evidence>
<dbReference type="AlphaFoldDB" id="A0A5A8DX26"/>
<organism evidence="5 7">
    <name type="scientific">Cafeteria roenbergensis</name>
    <name type="common">Marine flagellate</name>
    <dbReference type="NCBI Taxonomy" id="33653"/>
    <lineage>
        <taxon>Eukaryota</taxon>
        <taxon>Sar</taxon>
        <taxon>Stramenopiles</taxon>
        <taxon>Bigyra</taxon>
        <taxon>Opalozoa</taxon>
        <taxon>Bicosoecida</taxon>
        <taxon>Cafeteriaceae</taxon>
        <taxon>Cafeteria</taxon>
    </lineage>
</organism>
<proteinExistence type="predicted"/>
<reference evidence="6 7" key="1">
    <citation type="submission" date="2019-07" db="EMBL/GenBank/DDBJ databases">
        <title>Genomes of Cafeteria roenbergensis.</title>
        <authorList>
            <person name="Fischer M.G."/>
            <person name="Hackl T."/>
            <person name="Roman M."/>
        </authorList>
    </citation>
    <scope>NUCLEOTIDE SEQUENCE [LARGE SCALE GENOMIC DNA]</scope>
    <source>
        <strain evidence="3 8">Cflag</strain>
        <strain evidence="4 6">E4-10P</strain>
        <strain evidence="5 7">RCC970-E3</strain>
    </source>
</reference>
<dbReference type="GO" id="GO:0043161">
    <property type="term" value="P:proteasome-mediated ubiquitin-dependent protein catabolic process"/>
    <property type="evidence" value="ECO:0007669"/>
    <property type="project" value="TreeGrafter"/>
</dbReference>
<evidence type="ECO:0000259" key="2">
    <source>
        <dbReference type="Pfam" id="PF10075"/>
    </source>
</evidence>
<dbReference type="GO" id="GO:0005634">
    <property type="term" value="C:nucleus"/>
    <property type="evidence" value="ECO:0007669"/>
    <property type="project" value="TreeGrafter"/>
</dbReference>
<accession>A0A5A8DX26</accession>
<name>A0A5A8DX26_CAFRO</name>
<evidence type="ECO:0000313" key="5">
    <source>
        <dbReference type="EMBL" id="KAA0170052.1"/>
    </source>
</evidence>
<gene>
    <name evidence="4" type="ORF">FNF27_07252</name>
    <name evidence="5" type="ORF">FNF28_01661</name>
    <name evidence="3" type="ORF">FNF31_02395</name>
</gene>
<dbReference type="Proteomes" id="UP000325113">
    <property type="component" value="Unassembled WGS sequence"/>
</dbReference>
<dbReference type="OrthoDB" id="8775810at2759"/>
<sequence>MAAVPTDKANALLASLRAVTSRFDSSAVVGDEELAAAAATMRDLRMVLTEFPSLPPTSVPHASAVEQQTIARSAFEQACLLAVRAGDGAALERAWSQLVPFYGDLARALGPSADKPRVAGLYLLHLLVSDKLAEFHCEMELLSEAERAAASVAFPALLEARMTEGAYNRVLEAASSPPSSLFAPMVAAISAAVRDDAARCAQASYRSLPVDAAAAMLHLPSATALREYAAASHPDWKFESAPAAAGAASSSTAAAAGPAPRKAGPRVVFPASSASLDAIPAVPVIERTLQYANDMERIV</sequence>
<evidence type="ECO:0000313" key="3">
    <source>
        <dbReference type="EMBL" id="KAA0164471.1"/>
    </source>
</evidence>
<dbReference type="EMBL" id="VLTO01000079">
    <property type="protein sequence ID" value="KAA0167690.1"/>
    <property type="molecule type" value="Genomic_DNA"/>
</dbReference>
<protein>
    <recommendedName>
        <fullName evidence="2">CSN8/PSMD8/EIF3K domain-containing protein</fullName>
    </recommendedName>
</protein>
<dbReference type="Pfam" id="PF10075">
    <property type="entry name" value="CSN8_PSD8_EIF3K"/>
    <property type="match status" value="1"/>
</dbReference>
<dbReference type="Proteomes" id="UP000322899">
    <property type="component" value="Unassembled WGS sequence"/>
</dbReference>
<evidence type="ECO:0000256" key="1">
    <source>
        <dbReference type="ARBA" id="ARBA00022942"/>
    </source>
</evidence>
<keyword evidence="1" id="KW-0647">Proteasome</keyword>
<dbReference type="PANTHER" id="PTHR12387">
    <property type="entry name" value="26S PROTEASOME NON-ATPASE REGULATORY SUBUNIT 8"/>
    <property type="match status" value="1"/>
</dbReference>
<dbReference type="InterPro" id="IPR006746">
    <property type="entry name" value="26S_Psome_Rpn12"/>
</dbReference>
<dbReference type="Proteomes" id="UP000324907">
    <property type="component" value="Unassembled WGS sequence"/>
</dbReference>
<dbReference type="GO" id="GO:0008541">
    <property type="term" value="C:proteasome regulatory particle, lid subcomplex"/>
    <property type="evidence" value="ECO:0007669"/>
    <property type="project" value="TreeGrafter"/>
</dbReference>
<evidence type="ECO:0000313" key="7">
    <source>
        <dbReference type="Proteomes" id="UP000324907"/>
    </source>
</evidence>
<comment type="caution">
    <text evidence="5">The sequence shown here is derived from an EMBL/GenBank/DDBJ whole genome shotgun (WGS) entry which is preliminary data.</text>
</comment>
<dbReference type="EMBL" id="VLTL01000016">
    <property type="protein sequence ID" value="KAA0170052.1"/>
    <property type="molecule type" value="Genomic_DNA"/>
</dbReference>
<dbReference type="Gene3D" id="1.25.40.990">
    <property type="match status" value="1"/>
</dbReference>
<evidence type="ECO:0000313" key="4">
    <source>
        <dbReference type="EMBL" id="KAA0167690.1"/>
    </source>
</evidence>
<dbReference type="InterPro" id="IPR033464">
    <property type="entry name" value="CSN8_PSD8_EIF3K"/>
</dbReference>
<evidence type="ECO:0000313" key="6">
    <source>
        <dbReference type="Proteomes" id="UP000322899"/>
    </source>
</evidence>
<dbReference type="PANTHER" id="PTHR12387:SF0">
    <property type="entry name" value="26S PROTEASOME NON-ATPASE REGULATORY SUBUNIT 8"/>
    <property type="match status" value="1"/>
</dbReference>
<dbReference type="GO" id="GO:0005829">
    <property type="term" value="C:cytosol"/>
    <property type="evidence" value="ECO:0007669"/>
    <property type="project" value="TreeGrafter"/>
</dbReference>